<evidence type="ECO:0000256" key="6">
    <source>
        <dbReference type="ARBA" id="ARBA00022771"/>
    </source>
</evidence>
<feature type="compositionally biased region" description="Polar residues" evidence="14">
    <location>
        <begin position="115"/>
        <end position="142"/>
    </location>
</feature>
<evidence type="ECO:0000313" key="17">
    <source>
        <dbReference type="Proteomes" id="UP001388673"/>
    </source>
</evidence>
<dbReference type="GO" id="GO:0000977">
    <property type="term" value="F:RNA polymerase II transcription regulatory region sequence-specific DNA binding"/>
    <property type="evidence" value="ECO:0007669"/>
    <property type="project" value="TreeGrafter"/>
</dbReference>
<dbReference type="GO" id="GO:0000981">
    <property type="term" value="F:DNA-binding transcription factor activity, RNA polymerase II-specific"/>
    <property type="evidence" value="ECO:0007669"/>
    <property type="project" value="TreeGrafter"/>
</dbReference>
<comment type="function">
    <text evidence="1">May be involved in transcriptional regulation.</text>
</comment>
<evidence type="ECO:0000256" key="14">
    <source>
        <dbReference type="SAM" id="MobiDB-lite"/>
    </source>
</evidence>
<evidence type="ECO:0000256" key="3">
    <source>
        <dbReference type="ARBA" id="ARBA00022499"/>
    </source>
</evidence>
<feature type="compositionally biased region" description="Polar residues" evidence="14">
    <location>
        <begin position="196"/>
        <end position="206"/>
    </location>
</feature>
<dbReference type="GO" id="GO:0005634">
    <property type="term" value="C:nucleus"/>
    <property type="evidence" value="ECO:0007669"/>
    <property type="project" value="TreeGrafter"/>
</dbReference>
<keyword evidence="6 13" id="KW-0863">Zinc-finger</keyword>
<dbReference type="SMART" id="SM00355">
    <property type="entry name" value="ZnF_C2H2"/>
    <property type="match status" value="2"/>
</dbReference>
<feature type="compositionally biased region" description="Polar residues" evidence="14">
    <location>
        <begin position="151"/>
        <end position="187"/>
    </location>
</feature>
<feature type="domain" description="C2H2-type" evidence="15">
    <location>
        <begin position="281"/>
        <end position="308"/>
    </location>
</feature>
<organism evidence="16 17">
    <name type="scientific">Kwoniella newhampshirensis</name>
    <dbReference type="NCBI Taxonomy" id="1651941"/>
    <lineage>
        <taxon>Eukaryota</taxon>
        <taxon>Fungi</taxon>
        <taxon>Dikarya</taxon>
        <taxon>Basidiomycota</taxon>
        <taxon>Agaricomycotina</taxon>
        <taxon>Tremellomycetes</taxon>
        <taxon>Tremellales</taxon>
        <taxon>Cryptococcaceae</taxon>
        <taxon>Kwoniella</taxon>
    </lineage>
</organism>
<keyword evidence="17" id="KW-1185">Reference proteome</keyword>
<dbReference type="EMBL" id="JBCAWK010000003">
    <property type="protein sequence ID" value="KAK8864230.1"/>
    <property type="molecule type" value="Genomic_DNA"/>
</dbReference>
<feature type="compositionally biased region" description="Low complexity" evidence="14">
    <location>
        <begin position="365"/>
        <end position="384"/>
    </location>
</feature>
<evidence type="ECO:0000256" key="11">
    <source>
        <dbReference type="ARBA" id="ARBA00023163"/>
    </source>
</evidence>
<protein>
    <recommendedName>
        <fullName evidence="15">C2H2-type domain-containing protein</fullName>
    </recommendedName>
</protein>
<evidence type="ECO:0000313" key="16">
    <source>
        <dbReference type="EMBL" id="KAK8864230.1"/>
    </source>
</evidence>
<feature type="compositionally biased region" description="Basic and acidic residues" evidence="14">
    <location>
        <begin position="15"/>
        <end position="26"/>
    </location>
</feature>
<keyword evidence="8" id="KW-0832">Ubl conjugation</keyword>
<dbReference type="InterPro" id="IPR013087">
    <property type="entry name" value="Znf_C2H2_type"/>
</dbReference>
<keyword evidence="3" id="KW-1017">Isopeptide bond</keyword>
<dbReference type="InterPro" id="IPR036236">
    <property type="entry name" value="Znf_C2H2_sf"/>
</dbReference>
<keyword evidence="9" id="KW-0805">Transcription regulation</keyword>
<reference evidence="16 17" key="1">
    <citation type="journal article" date="2024" name="bioRxiv">
        <title>Comparative genomics of Cryptococcus and Kwoniella reveals pathogenesis evolution and contrasting karyotype dynamics via intercentromeric recombination or chromosome fusion.</title>
        <authorList>
            <person name="Coelho M.A."/>
            <person name="David-Palma M."/>
            <person name="Shea T."/>
            <person name="Bowers K."/>
            <person name="McGinley-Smith S."/>
            <person name="Mohammad A.W."/>
            <person name="Gnirke A."/>
            <person name="Yurkov A.M."/>
            <person name="Nowrousian M."/>
            <person name="Sun S."/>
            <person name="Cuomo C.A."/>
            <person name="Heitman J."/>
        </authorList>
    </citation>
    <scope>NUCLEOTIDE SEQUENCE [LARGE SCALE GENOMIC DNA]</scope>
    <source>
        <strain evidence="16 17">CBS 13917</strain>
    </source>
</reference>
<comment type="similarity">
    <text evidence="2">Belongs to the krueppel C2H2-type zinc-finger protein family.</text>
</comment>
<dbReference type="GO" id="GO:0008270">
    <property type="term" value="F:zinc ion binding"/>
    <property type="evidence" value="ECO:0007669"/>
    <property type="project" value="UniProtKB-KW"/>
</dbReference>
<keyword evidence="10" id="KW-0238">DNA-binding</keyword>
<evidence type="ECO:0000256" key="13">
    <source>
        <dbReference type="PROSITE-ProRule" id="PRU00042"/>
    </source>
</evidence>
<keyword evidence="5" id="KW-0677">Repeat</keyword>
<dbReference type="SUPFAM" id="SSF57667">
    <property type="entry name" value="beta-beta-alpha zinc fingers"/>
    <property type="match status" value="1"/>
</dbReference>
<evidence type="ECO:0000256" key="8">
    <source>
        <dbReference type="ARBA" id="ARBA00022843"/>
    </source>
</evidence>
<feature type="region of interest" description="Disordered" evidence="14">
    <location>
        <begin position="481"/>
        <end position="537"/>
    </location>
</feature>
<feature type="compositionally biased region" description="Low complexity" evidence="14">
    <location>
        <begin position="92"/>
        <end position="105"/>
    </location>
</feature>
<dbReference type="KEGG" id="kne:92178735"/>
<evidence type="ECO:0000256" key="1">
    <source>
        <dbReference type="ARBA" id="ARBA00003767"/>
    </source>
</evidence>
<dbReference type="AlphaFoldDB" id="A0AAW0Z285"/>
<evidence type="ECO:0000256" key="2">
    <source>
        <dbReference type="ARBA" id="ARBA00006991"/>
    </source>
</evidence>
<dbReference type="Gene3D" id="3.30.160.60">
    <property type="entry name" value="Classic Zinc Finger"/>
    <property type="match status" value="2"/>
</dbReference>
<evidence type="ECO:0000256" key="7">
    <source>
        <dbReference type="ARBA" id="ARBA00022833"/>
    </source>
</evidence>
<dbReference type="PANTHER" id="PTHR24409">
    <property type="entry name" value="ZINC FINGER PROTEIN 142"/>
    <property type="match status" value="1"/>
</dbReference>
<feature type="region of interest" description="Disordered" evidence="14">
    <location>
        <begin position="576"/>
        <end position="625"/>
    </location>
</feature>
<dbReference type="FunFam" id="3.30.160.60:FF:000247">
    <property type="entry name" value="Zinc finger protein 236"/>
    <property type="match status" value="1"/>
</dbReference>
<accession>A0AAW0Z285</accession>
<evidence type="ECO:0000259" key="15">
    <source>
        <dbReference type="PROSITE" id="PS50157"/>
    </source>
</evidence>
<dbReference type="Proteomes" id="UP001388673">
    <property type="component" value="Unassembled WGS sequence"/>
</dbReference>
<evidence type="ECO:0000256" key="5">
    <source>
        <dbReference type="ARBA" id="ARBA00022737"/>
    </source>
</evidence>
<feature type="compositionally biased region" description="Pro residues" evidence="14">
    <location>
        <begin position="355"/>
        <end position="364"/>
    </location>
</feature>
<dbReference type="PROSITE" id="PS50157">
    <property type="entry name" value="ZINC_FINGER_C2H2_2"/>
    <property type="match status" value="2"/>
</dbReference>
<feature type="compositionally biased region" description="Polar residues" evidence="14">
    <location>
        <begin position="515"/>
        <end position="534"/>
    </location>
</feature>
<feature type="domain" description="C2H2-type" evidence="15">
    <location>
        <begin position="309"/>
        <end position="327"/>
    </location>
</feature>
<feature type="compositionally biased region" description="Low complexity" evidence="14">
    <location>
        <begin position="27"/>
        <end position="62"/>
    </location>
</feature>
<evidence type="ECO:0000256" key="9">
    <source>
        <dbReference type="ARBA" id="ARBA00023015"/>
    </source>
</evidence>
<keyword evidence="12" id="KW-0539">Nucleus</keyword>
<keyword evidence="7" id="KW-0862">Zinc</keyword>
<gene>
    <name evidence="16" type="ORF">IAR55_001476</name>
</gene>
<evidence type="ECO:0000256" key="12">
    <source>
        <dbReference type="ARBA" id="ARBA00023242"/>
    </source>
</evidence>
<feature type="region of interest" description="Disordered" evidence="14">
    <location>
        <begin position="339"/>
        <end position="402"/>
    </location>
</feature>
<feature type="region of interest" description="Disordered" evidence="14">
    <location>
        <begin position="1"/>
        <end position="208"/>
    </location>
</feature>
<name>A0AAW0Z285_9TREE</name>
<proteinExistence type="inferred from homology"/>
<sequence length="625" mass="67836">MNDAHYPQQGGYDGRGAEGRERRDEYQQPSYPQQHHHQQQQQQQQQSQQQAQSPPTSASPFAFAPPPLSSVPGPGSSRPPLLAHHSEPPIGQQYSYYQQKPQPVQHNTYPYPASASMTYRSYSGETERQSPQQQSLTRTPSLSILPPAGSVPSQSSPINGSPFTYQRQTHAAQYGTPTSQQAQSSPRASGLYPPNYYTTPYAQPTSADMPRSLSYPSAYAQSYPSYLPSISAPSSLQQPGAHPALIRHNTMAGPNSFMDMRTGPSLGYSFANRLPLVDRPFKCDECVQSFNRNHDLKRHKRIHLSVKPFGCDKCGKTFSRKDALRRHWLVKGCRGEEGATAPITPMYPMNSQPPALSPPTPPTNVSPTESHQNGFDSASTSFSHSSDHPAHPVLPPRQSSDQSQIIVTPDEMAAQQQQMARTTIGDSNMGPGLEEPLVLTSAMGSAGSASQGSAGSMEDGSGSYFEGVVGLKQDGTALVDSPQGSASPYARFPTSPSNGIHHHPYRRPMAMHSPGRQQASPTTAAPYQNATRKYSPSGLGADSKPIFAMPFTPNGAQYTVQQHEGLLAPPLETSTKMEKQGSADGPPDTWQRWHRPSFPFPAPPGVDYNFDPSSPIDVGAQSYGQ</sequence>
<dbReference type="GeneID" id="92178735"/>
<dbReference type="RefSeq" id="XP_066804526.1">
    <property type="nucleotide sequence ID" value="XM_066944603.1"/>
</dbReference>
<comment type="caution">
    <text evidence="16">The sequence shown here is derived from an EMBL/GenBank/DDBJ whole genome shotgun (WGS) entry which is preliminary data.</text>
</comment>
<dbReference type="Pfam" id="PF00096">
    <property type="entry name" value="zf-C2H2"/>
    <property type="match status" value="2"/>
</dbReference>
<dbReference type="PROSITE" id="PS00028">
    <property type="entry name" value="ZINC_FINGER_C2H2_1"/>
    <property type="match status" value="1"/>
</dbReference>
<feature type="compositionally biased region" description="Low complexity" evidence="14">
    <location>
        <begin position="70"/>
        <end position="82"/>
    </location>
</feature>
<dbReference type="FunFam" id="3.30.160.60:FF:000065">
    <property type="entry name" value="B-cell CLL/lymphoma 6, member B"/>
    <property type="match status" value="1"/>
</dbReference>
<dbReference type="PANTHER" id="PTHR24409:SF295">
    <property type="entry name" value="AZ2-RELATED"/>
    <property type="match status" value="1"/>
</dbReference>
<keyword evidence="11" id="KW-0804">Transcription</keyword>
<keyword evidence="4" id="KW-0479">Metal-binding</keyword>
<evidence type="ECO:0000256" key="4">
    <source>
        <dbReference type="ARBA" id="ARBA00022723"/>
    </source>
</evidence>
<evidence type="ECO:0000256" key="10">
    <source>
        <dbReference type="ARBA" id="ARBA00023125"/>
    </source>
</evidence>